<protein>
    <submittedName>
        <fullName evidence="2">Uncharacterized protein</fullName>
    </submittedName>
</protein>
<reference evidence="2 3" key="1">
    <citation type="submission" date="2019-10" db="EMBL/GenBank/DDBJ databases">
        <authorList>
            <person name="Palmer J.M."/>
        </authorList>
    </citation>
    <scope>NUCLEOTIDE SEQUENCE [LARGE SCALE GENOMIC DNA]</scope>
    <source>
        <strain evidence="2 3">TWF718</strain>
    </source>
</reference>
<keyword evidence="3" id="KW-1185">Reference proteome</keyword>
<sequence length="58" mass="6535">MAVDNRRIRLLSLDFMKRVNRSRPAEDQVEPWQFFDLIGGTSTGGSDSSLKSKFSTGE</sequence>
<feature type="region of interest" description="Disordered" evidence="1">
    <location>
        <begin position="39"/>
        <end position="58"/>
    </location>
</feature>
<organism evidence="2 3">
    <name type="scientific">Orbilia javanica</name>
    <dbReference type="NCBI Taxonomy" id="47235"/>
    <lineage>
        <taxon>Eukaryota</taxon>
        <taxon>Fungi</taxon>
        <taxon>Dikarya</taxon>
        <taxon>Ascomycota</taxon>
        <taxon>Pezizomycotina</taxon>
        <taxon>Orbiliomycetes</taxon>
        <taxon>Orbiliales</taxon>
        <taxon>Orbiliaceae</taxon>
        <taxon>Orbilia</taxon>
    </lineage>
</organism>
<proteinExistence type="predicted"/>
<comment type="caution">
    <text evidence="2">The sequence shown here is derived from an EMBL/GenBank/DDBJ whole genome shotgun (WGS) entry which is preliminary data.</text>
</comment>
<dbReference type="AlphaFoldDB" id="A0AAN8MZD1"/>
<dbReference type="EMBL" id="JAVHNR010000006">
    <property type="protein sequence ID" value="KAK6339834.1"/>
    <property type="molecule type" value="Genomic_DNA"/>
</dbReference>
<dbReference type="Proteomes" id="UP001313282">
    <property type="component" value="Unassembled WGS sequence"/>
</dbReference>
<gene>
    <name evidence="2" type="ORF">TWF718_009225</name>
</gene>
<evidence type="ECO:0000313" key="2">
    <source>
        <dbReference type="EMBL" id="KAK6339834.1"/>
    </source>
</evidence>
<accession>A0AAN8MZD1</accession>
<evidence type="ECO:0000256" key="1">
    <source>
        <dbReference type="SAM" id="MobiDB-lite"/>
    </source>
</evidence>
<evidence type="ECO:0000313" key="3">
    <source>
        <dbReference type="Proteomes" id="UP001313282"/>
    </source>
</evidence>
<name>A0AAN8MZD1_9PEZI</name>